<evidence type="ECO:0000313" key="2">
    <source>
        <dbReference type="EMBL" id="PXX12085.1"/>
    </source>
</evidence>
<feature type="transmembrane region" description="Helical" evidence="1">
    <location>
        <begin position="50"/>
        <end position="70"/>
    </location>
</feature>
<keyword evidence="1" id="KW-0812">Transmembrane</keyword>
<keyword evidence="1" id="KW-0472">Membrane</keyword>
<feature type="transmembrane region" description="Helical" evidence="1">
    <location>
        <begin position="183"/>
        <end position="205"/>
    </location>
</feature>
<evidence type="ECO:0000256" key="1">
    <source>
        <dbReference type="SAM" id="Phobius"/>
    </source>
</evidence>
<evidence type="ECO:0000313" key="3">
    <source>
        <dbReference type="Proteomes" id="UP000247781"/>
    </source>
</evidence>
<dbReference type="Pfam" id="PF14023">
    <property type="entry name" value="Bestrophin-like"/>
    <property type="match status" value="1"/>
</dbReference>
<name>A0A318HM30_9MYCO</name>
<gene>
    <name evidence="2" type="ORF">C8E89_102210</name>
</gene>
<dbReference type="RefSeq" id="WP_110314735.1">
    <property type="nucleotide sequence ID" value="NZ_QJJU01000002.1"/>
</dbReference>
<comment type="caution">
    <text evidence="2">The sequence shown here is derived from an EMBL/GenBank/DDBJ whole genome shotgun (WGS) entry which is preliminary data.</text>
</comment>
<proteinExistence type="predicted"/>
<organism evidence="2 3">
    <name type="scientific">Mycolicibacterium moriokaense</name>
    <dbReference type="NCBI Taxonomy" id="39691"/>
    <lineage>
        <taxon>Bacteria</taxon>
        <taxon>Bacillati</taxon>
        <taxon>Actinomycetota</taxon>
        <taxon>Actinomycetes</taxon>
        <taxon>Mycobacteriales</taxon>
        <taxon>Mycobacteriaceae</taxon>
        <taxon>Mycolicibacterium</taxon>
    </lineage>
</organism>
<sequence length="260" mass="27941">MGDFGLFGAWLVLVIVVVGAVLIAIGSVVLSTRILSHETGPEQNSILSPFLTVVGLVYGALLGFTVVVGWQQFLSAEQNVSNEASTLTTLYRQTVAMPQAEQSQVREQLRIYAAALQGPKWGKEEFSEVSNTGRAALTQMYRIVGGPPGATASPINQEFLGQVTVLASDRSARILDSKPRIPPLLWCSLIFGGAVLIMLTSFMRLTSKRAHIVLVSAVSVLLGLLLYLVFVLDHPFGPMGVTSEPFAHALTVFDLVDKGT</sequence>
<dbReference type="EMBL" id="QJJU01000002">
    <property type="protein sequence ID" value="PXX12085.1"/>
    <property type="molecule type" value="Genomic_DNA"/>
</dbReference>
<accession>A0A318HM30</accession>
<dbReference type="InterPro" id="IPR025333">
    <property type="entry name" value="DUF4239"/>
</dbReference>
<keyword evidence="3" id="KW-1185">Reference proteome</keyword>
<dbReference type="Proteomes" id="UP000247781">
    <property type="component" value="Unassembled WGS sequence"/>
</dbReference>
<dbReference type="AlphaFoldDB" id="A0A318HM30"/>
<protein>
    <submittedName>
        <fullName evidence="2">Uncharacterized protein DUF4239</fullName>
    </submittedName>
</protein>
<feature type="transmembrane region" description="Helical" evidence="1">
    <location>
        <begin position="212"/>
        <end position="232"/>
    </location>
</feature>
<reference evidence="3" key="1">
    <citation type="submission" date="2018-05" db="EMBL/GenBank/DDBJ databases">
        <authorList>
            <person name="Deangelis K."/>
            <person name="Huntemann M."/>
            <person name="Clum A."/>
            <person name="Pillay M."/>
            <person name="Palaniappan K."/>
            <person name="Varghese N."/>
            <person name="Mikhailova N."/>
            <person name="Stamatis D."/>
            <person name="Reddy T."/>
            <person name="Daum C."/>
            <person name="Shapiro N."/>
            <person name="Ivanova N."/>
            <person name="Kyrpides N."/>
            <person name="Woyke T."/>
        </authorList>
    </citation>
    <scope>NUCLEOTIDE SEQUENCE [LARGE SCALE GENOMIC DNA]</scope>
    <source>
        <strain evidence="3">GAS496</strain>
    </source>
</reference>
<feature type="transmembrane region" description="Helical" evidence="1">
    <location>
        <begin position="6"/>
        <end position="30"/>
    </location>
</feature>
<dbReference type="OrthoDB" id="4695125at2"/>
<keyword evidence="1" id="KW-1133">Transmembrane helix</keyword>
<reference evidence="2 3" key="2">
    <citation type="submission" date="2018-06" db="EMBL/GenBank/DDBJ databases">
        <title>Sequencing of bacterial isolates from soil warming experiment in Harvard Forest, Massachusetts, USA.</title>
        <authorList>
            <person name="Deangelis K.PhD."/>
        </authorList>
    </citation>
    <scope>NUCLEOTIDE SEQUENCE [LARGE SCALE GENOMIC DNA]</scope>
    <source>
        <strain evidence="2 3">GAS496</strain>
    </source>
</reference>